<sequence>MVLTEAALPSITSIIALIAAATYYLGKWYRDKQIAETTVLNELEGLGKTRAGGKRIEGTVVVAGGSIAGLLTAKICSNHFSRVLIVEPEGWLSTAAGTFDDKNSLKEGNGKKPNPRTRVQQYIAFHNYHVLTLLGLNRLFPSFEAEARKLDPIAIIPADVNFHYNGIPLKVPLRFYNGNLPKMLSIARPSYETLLRKFVRNECDNVEFVAGTVTGIKLNASHQVAGLSRRLFFSLSNYTAEVCALDCTGPTTAGLKWITAVDKSLQVSKDVYDPKMHYTTCEFEVDPAIMEKVDFPGGYSNGRALYVGVPDSRIEHRTMLMFRREHNTLQIICGGWDVTDRPRSVDDIRTFLQQIKGAKPMPAYIFQILDALESNNCDVSATFHDARCPPCYIVKYHEVTDKLPTNFIALGDSLLRLNPVRGQGCTKAMVGAAILSNLLHKCQPELDANTGSQVLPPDFTKNFFQEQHKRAESLWIETKADDYGWDTTVPVEGETLKEGAFLRWYGRNFVNLTTKSEYAALILFRSSMFIAPGSDAISPYVALLVAWTGFKVRCSGVMVSHVRPDDVTSGISGISGLMALDGRNYLVRNERSRRVYYRFDRTIESGTLLIFDNISRSGKEGTIMCIFAQRNPKYS</sequence>
<evidence type="ECO:0008006" key="4">
    <source>
        <dbReference type="Google" id="ProtNLM"/>
    </source>
</evidence>
<proteinExistence type="predicted"/>
<organism evidence="2 3">
    <name type="scientific">Sistotremastrum niveocremeum HHB9708</name>
    <dbReference type="NCBI Taxonomy" id="1314777"/>
    <lineage>
        <taxon>Eukaryota</taxon>
        <taxon>Fungi</taxon>
        <taxon>Dikarya</taxon>
        <taxon>Basidiomycota</taxon>
        <taxon>Agaricomycotina</taxon>
        <taxon>Agaricomycetes</taxon>
        <taxon>Sistotremastrales</taxon>
        <taxon>Sistotremastraceae</taxon>
        <taxon>Sertulicium</taxon>
        <taxon>Sertulicium niveocremeum</taxon>
    </lineage>
</organism>
<evidence type="ECO:0000313" key="2">
    <source>
        <dbReference type="EMBL" id="KZS95599.1"/>
    </source>
</evidence>
<dbReference type="EMBL" id="KV419401">
    <property type="protein sequence ID" value="KZS95599.1"/>
    <property type="molecule type" value="Genomic_DNA"/>
</dbReference>
<gene>
    <name evidence="2" type="ORF">SISNIDRAFT_439049</name>
</gene>
<keyword evidence="1" id="KW-1133">Transmembrane helix</keyword>
<evidence type="ECO:0000256" key="1">
    <source>
        <dbReference type="SAM" id="Phobius"/>
    </source>
</evidence>
<dbReference type="Proteomes" id="UP000076722">
    <property type="component" value="Unassembled WGS sequence"/>
</dbReference>
<protein>
    <recommendedName>
        <fullName evidence="4">FAD/NAD(P)-binding domain-containing protein</fullName>
    </recommendedName>
</protein>
<dbReference type="AlphaFoldDB" id="A0A164X3J2"/>
<keyword evidence="3" id="KW-1185">Reference proteome</keyword>
<name>A0A164X3J2_9AGAM</name>
<keyword evidence="1" id="KW-0812">Transmembrane</keyword>
<dbReference type="OrthoDB" id="10051892at2759"/>
<reference evidence="2 3" key="1">
    <citation type="journal article" date="2016" name="Mol. Biol. Evol.">
        <title>Comparative Genomics of Early-Diverging Mushroom-Forming Fungi Provides Insights into the Origins of Lignocellulose Decay Capabilities.</title>
        <authorList>
            <person name="Nagy L.G."/>
            <person name="Riley R."/>
            <person name="Tritt A."/>
            <person name="Adam C."/>
            <person name="Daum C."/>
            <person name="Floudas D."/>
            <person name="Sun H."/>
            <person name="Yadav J.S."/>
            <person name="Pangilinan J."/>
            <person name="Larsson K.H."/>
            <person name="Matsuura K."/>
            <person name="Barry K."/>
            <person name="Labutti K."/>
            <person name="Kuo R."/>
            <person name="Ohm R.A."/>
            <person name="Bhattacharya S.S."/>
            <person name="Shirouzu T."/>
            <person name="Yoshinaga Y."/>
            <person name="Martin F.M."/>
            <person name="Grigoriev I.V."/>
            <person name="Hibbett D.S."/>
        </authorList>
    </citation>
    <scope>NUCLEOTIDE SEQUENCE [LARGE SCALE GENOMIC DNA]</scope>
    <source>
        <strain evidence="2 3">HHB9708</strain>
    </source>
</reference>
<evidence type="ECO:0000313" key="3">
    <source>
        <dbReference type="Proteomes" id="UP000076722"/>
    </source>
</evidence>
<keyword evidence="1" id="KW-0472">Membrane</keyword>
<feature type="transmembrane region" description="Helical" evidence="1">
    <location>
        <begin position="6"/>
        <end position="25"/>
    </location>
</feature>
<dbReference type="InterPro" id="IPR036188">
    <property type="entry name" value="FAD/NAD-bd_sf"/>
</dbReference>
<dbReference type="SUPFAM" id="SSF51905">
    <property type="entry name" value="FAD/NAD(P)-binding domain"/>
    <property type="match status" value="1"/>
</dbReference>
<accession>A0A164X3J2</accession>